<evidence type="ECO:0000313" key="2">
    <source>
        <dbReference type="Proteomes" id="UP000054018"/>
    </source>
</evidence>
<dbReference type="EMBL" id="KN833692">
    <property type="protein sequence ID" value="KIK28590.1"/>
    <property type="molecule type" value="Genomic_DNA"/>
</dbReference>
<keyword evidence="2" id="KW-1185">Reference proteome</keyword>
<accession>A0A0C9YUD8</accession>
<evidence type="ECO:0000313" key="1">
    <source>
        <dbReference type="EMBL" id="KIK28590.1"/>
    </source>
</evidence>
<name>A0A0C9YUD8_9AGAM</name>
<gene>
    <name evidence="1" type="ORF">PISMIDRAFT_589055</name>
</gene>
<sequence>MVEWRVRGKRWGGGYDKGMAARVANREETKACHLNTHTRPCAVFFATSASDQETRHLPSESSFFSLPIPFAGDVAKPAYHPSSSLIQRSQQWCPPSRQRRSLQACSTPVAEEKHYTLDDPPAPLGGLCFTMAARYYVSHITYHSLLCTSMRAVPQTRLPSTIVCMNIPCGKHLDFFM</sequence>
<reference evidence="1 2" key="1">
    <citation type="submission" date="2014-04" db="EMBL/GenBank/DDBJ databases">
        <authorList>
            <consortium name="DOE Joint Genome Institute"/>
            <person name="Kuo A."/>
            <person name="Kohler A."/>
            <person name="Costa M.D."/>
            <person name="Nagy L.G."/>
            <person name="Floudas D."/>
            <person name="Copeland A."/>
            <person name="Barry K.W."/>
            <person name="Cichocki N."/>
            <person name="Veneault-Fourrey C."/>
            <person name="LaButti K."/>
            <person name="Lindquist E.A."/>
            <person name="Lipzen A."/>
            <person name="Lundell T."/>
            <person name="Morin E."/>
            <person name="Murat C."/>
            <person name="Sun H."/>
            <person name="Tunlid A."/>
            <person name="Henrissat B."/>
            <person name="Grigoriev I.V."/>
            <person name="Hibbett D.S."/>
            <person name="Martin F."/>
            <person name="Nordberg H.P."/>
            <person name="Cantor M.N."/>
            <person name="Hua S.X."/>
        </authorList>
    </citation>
    <scope>NUCLEOTIDE SEQUENCE [LARGE SCALE GENOMIC DNA]</scope>
    <source>
        <strain evidence="1 2">441</strain>
    </source>
</reference>
<dbReference type="HOGENOM" id="CLU_1518473_0_0_1"/>
<protein>
    <submittedName>
        <fullName evidence="1">Uncharacterized protein</fullName>
    </submittedName>
</protein>
<proteinExistence type="predicted"/>
<dbReference type="Proteomes" id="UP000054018">
    <property type="component" value="Unassembled WGS sequence"/>
</dbReference>
<reference evidence="2" key="2">
    <citation type="submission" date="2015-01" db="EMBL/GenBank/DDBJ databases">
        <title>Evolutionary Origins and Diversification of the Mycorrhizal Mutualists.</title>
        <authorList>
            <consortium name="DOE Joint Genome Institute"/>
            <consortium name="Mycorrhizal Genomics Consortium"/>
            <person name="Kohler A."/>
            <person name="Kuo A."/>
            <person name="Nagy L.G."/>
            <person name="Floudas D."/>
            <person name="Copeland A."/>
            <person name="Barry K.W."/>
            <person name="Cichocki N."/>
            <person name="Veneault-Fourrey C."/>
            <person name="LaButti K."/>
            <person name="Lindquist E.A."/>
            <person name="Lipzen A."/>
            <person name="Lundell T."/>
            <person name="Morin E."/>
            <person name="Murat C."/>
            <person name="Riley R."/>
            <person name="Ohm R."/>
            <person name="Sun H."/>
            <person name="Tunlid A."/>
            <person name="Henrissat B."/>
            <person name="Grigoriev I.V."/>
            <person name="Hibbett D.S."/>
            <person name="Martin F."/>
        </authorList>
    </citation>
    <scope>NUCLEOTIDE SEQUENCE [LARGE SCALE GENOMIC DNA]</scope>
    <source>
        <strain evidence="2">441</strain>
    </source>
</reference>
<organism evidence="1 2">
    <name type="scientific">Pisolithus microcarpus 441</name>
    <dbReference type="NCBI Taxonomy" id="765257"/>
    <lineage>
        <taxon>Eukaryota</taxon>
        <taxon>Fungi</taxon>
        <taxon>Dikarya</taxon>
        <taxon>Basidiomycota</taxon>
        <taxon>Agaricomycotina</taxon>
        <taxon>Agaricomycetes</taxon>
        <taxon>Agaricomycetidae</taxon>
        <taxon>Boletales</taxon>
        <taxon>Sclerodermatineae</taxon>
        <taxon>Pisolithaceae</taxon>
        <taxon>Pisolithus</taxon>
    </lineage>
</organism>
<dbReference type="AlphaFoldDB" id="A0A0C9YUD8"/>